<dbReference type="PANTHER" id="PTHR48098">
    <property type="entry name" value="ENTEROCHELIN ESTERASE-RELATED"/>
    <property type="match status" value="1"/>
</dbReference>
<name>A0ABU4ILL8_9VIBR</name>
<comment type="caution">
    <text evidence="2">The sequence shown here is derived from an EMBL/GenBank/DDBJ whole genome shotgun (WGS) entry which is preliminary data.</text>
</comment>
<evidence type="ECO:0000313" key="3">
    <source>
        <dbReference type="Proteomes" id="UP001272325"/>
    </source>
</evidence>
<dbReference type="EMBL" id="JAWRCN010000001">
    <property type="protein sequence ID" value="MDW6018752.1"/>
    <property type="molecule type" value="Genomic_DNA"/>
</dbReference>
<accession>A0ABU4ILL8</accession>
<dbReference type="InterPro" id="IPR029058">
    <property type="entry name" value="AB_hydrolase_fold"/>
</dbReference>
<reference evidence="2 3" key="1">
    <citation type="submission" date="2023-11" db="EMBL/GenBank/DDBJ databases">
        <title>Plant-associative lifestyle of Vibrio porteresiae and its evolutionary dynamics.</title>
        <authorList>
            <person name="Rameshkumar N."/>
            <person name="Kirti K."/>
        </authorList>
    </citation>
    <scope>NUCLEOTIDE SEQUENCE [LARGE SCALE GENOMIC DNA]</scope>
    <source>
        <strain evidence="2 3">MSSRF60</strain>
    </source>
</reference>
<keyword evidence="2" id="KW-0378">Hydrolase</keyword>
<dbReference type="Pfam" id="PF00756">
    <property type="entry name" value="Esterase"/>
    <property type="match status" value="1"/>
</dbReference>
<evidence type="ECO:0000313" key="2">
    <source>
        <dbReference type="EMBL" id="MDW6018752.1"/>
    </source>
</evidence>
<evidence type="ECO:0000256" key="1">
    <source>
        <dbReference type="SAM" id="SignalP"/>
    </source>
</evidence>
<feature type="chain" id="PRO_5047023001" evidence="1">
    <location>
        <begin position="26"/>
        <end position="274"/>
    </location>
</feature>
<dbReference type="Gene3D" id="3.40.50.1820">
    <property type="entry name" value="alpha/beta hydrolase"/>
    <property type="match status" value="1"/>
</dbReference>
<keyword evidence="1" id="KW-0732">Signal</keyword>
<dbReference type="RefSeq" id="WP_206361912.1">
    <property type="nucleotide sequence ID" value="NZ_AP024893.1"/>
</dbReference>
<dbReference type="GO" id="GO:0016787">
    <property type="term" value="F:hydrolase activity"/>
    <property type="evidence" value="ECO:0007669"/>
    <property type="project" value="UniProtKB-KW"/>
</dbReference>
<dbReference type="InterPro" id="IPR050583">
    <property type="entry name" value="Mycobacterial_A85_antigen"/>
</dbReference>
<organism evidence="2 3">
    <name type="scientific">Vibrio plantisponsor</name>
    <dbReference type="NCBI Taxonomy" id="664643"/>
    <lineage>
        <taxon>Bacteria</taxon>
        <taxon>Pseudomonadati</taxon>
        <taxon>Pseudomonadota</taxon>
        <taxon>Gammaproteobacteria</taxon>
        <taxon>Vibrionales</taxon>
        <taxon>Vibrionaceae</taxon>
        <taxon>Vibrio</taxon>
    </lineage>
</organism>
<dbReference type="PANTHER" id="PTHR48098:SF1">
    <property type="entry name" value="DIACYLGLYCEROL ACYLTRANSFERASE_MYCOLYLTRANSFERASE AG85A"/>
    <property type="match status" value="1"/>
</dbReference>
<feature type="signal peptide" evidence="1">
    <location>
        <begin position="1"/>
        <end position="25"/>
    </location>
</feature>
<sequence length="274" mass="31153">MTYLKLALLTMTLCETLTLSIPAYAYQIETVTIDGQSIKKHHQAMVVLPNDYNDEQEYPVVYVLHGWSGDFSSWTGSTAIAKQADLHQMILVMPDGNYDRWYIDSPVVKDSNYQSYIAKDVVSYIDKHYSTKKDRTQRAITGLSMGGFGALNITLMNTDIFGNVGSISGGVNPANFAYNWGLANVFGDPVKNREYWDRKAIKFSSHKFLAGVNLVLDCGSDDFFINDNRELHQVLNSYKVAHDYTERPGGHTWDYWNNAIQYQMLFFADKFAQK</sequence>
<proteinExistence type="predicted"/>
<keyword evidence="3" id="KW-1185">Reference proteome</keyword>
<dbReference type="SUPFAM" id="SSF53474">
    <property type="entry name" value="alpha/beta-Hydrolases"/>
    <property type="match status" value="1"/>
</dbReference>
<dbReference type="Proteomes" id="UP001272325">
    <property type="component" value="Unassembled WGS sequence"/>
</dbReference>
<protein>
    <submittedName>
        <fullName evidence="2">Alpha/beta hydrolase family protein</fullName>
    </submittedName>
</protein>
<dbReference type="InterPro" id="IPR000801">
    <property type="entry name" value="Esterase-like"/>
</dbReference>
<gene>
    <name evidence="2" type="ORF">SBW85_13675</name>
</gene>